<evidence type="ECO:0000313" key="2">
    <source>
        <dbReference type="Proteomes" id="UP000622552"/>
    </source>
</evidence>
<name>A0A8J7GBP1_9ACTN</name>
<evidence type="ECO:0000313" key="1">
    <source>
        <dbReference type="EMBL" id="MBG6137523.1"/>
    </source>
</evidence>
<gene>
    <name evidence="1" type="ORF">IW245_003717</name>
</gene>
<dbReference type="Proteomes" id="UP000622552">
    <property type="component" value="Unassembled WGS sequence"/>
</dbReference>
<dbReference type="EMBL" id="JADOUF010000001">
    <property type="protein sequence ID" value="MBG6137523.1"/>
    <property type="molecule type" value="Genomic_DNA"/>
</dbReference>
<protein>
    <recommendedName>
        <fullName evidence="3">Tail terminator</fullName>
    </recommendedName>
</protein>
<comment type="caution">
    <text evidence="1">The sequence shown here is derived from an EMBL/GenBank/DDBJ whole genome shotgun (WGS) entry which is preliminary data.</text>
</comment>
<keyword evidence="2" id="KW-1185">Reference proteome</keyword>
<dbReference type="AlphaFoldDB" id="A0A8J7GBP1"/>
<reference evidence="1" key="1">
    <citation type="submission" date="2020-11" db="EMBL/GenBank/DDBJ databases">
        <title>Sequencing the genomes of 1000 actinobacteria strains.</title>
        <authorList>
            <person name="Klenk H.-P."/>
        </authorList>
    </citation>
    <scope>NUCLEOTIDE SEQUENCE</scope>
    <source>
        <strain evidence="1">DSM 45356</strain>
    </source>
</reference>
<sequence length="133" mass="14375">MSYVIFGDAQAAVISYVKAEMPGTLAGSRLPVDYSPAKHGPFTRLTREGGTPQFPVQDLALIGIEVYAPTSEAGIDRLNTVLALLVAARRRNKVPGVIFGSTAVYGGPMYLEDPDTHTPRWTASIQISVRWTV</sequence>
<proteinExistence type="predicted"/>
<accession>A0A8J7GBP1</accession>
<dbReference type="RefSeq" id="WP_197004378.1">
    <property type="nucleotide sequence ID" value="NZ_BONS01000020.1"/>
</dbReference>
<evidence type="ECO:0008006" key="3">
    <source>
        <dbReference type="Google" id="ProtNLM"/>
    </source>
</evidence>
<organism evidence="1 2">
    <name type="scientific">Longispora fulva</name>
    <dbReference type="NCBI Taxonomy" id="619741"/>
    <lineage>
        <taxon>Bacteria</taxon>
        <taxon>Bacillati</taxon>
        <taxon>Actinomycetota</taxon>
        <taxon>Actinomycetes</taxon>
        <taxon>Micromonosporales</taxon>
        <taxon>Micromonosporaceae</taxon>
        <taxon>Longispora</taxon>
    </lineage>
</organism>